<dbReference type="EMBL" id="UGVN01000001">
    <property type="protein sequence ID" value="SUE40731.1"/>
    <property type="molecule type" value="Genomic_DNA"/>
</dbReference>
<dbReference type="RefSeq" id="WP_019461793.1">
    <property type="nucleotide sequence ID" value="NZ_AP031462.1"/>
</dbReference>
<feature type="chain" id="PRO_5016722535" description="Oxidoreductase" evidence="1">
    <location>
        <begin position="26"/>
        <end position="172"/>
    </location>
</feature>
<sequence length="172" mass="19053">MDDRLTRRSMARLLTSLTGALLAGAAGPLGTPAARPVLTVAGKIKVFNDGDLARLDRPMLEALGMSSIVTQTPWYEQPVRFEGVPMAKLMEELGAFGTTVQAVALNEYTTELPVEDFSRFGTLLAFKRDGNYMPVSDKGPFFIVYPYDSNPDLRAQRYYGRSAWQVTRLIVK</sequence>
<dbReference type="SUPFAM" id="SSF56524">
    <property type="entry name" value="Oxidoreductase molybdopterin-binding domain"/>
    <property type="match status" value="1"/>
</dbReference>
<dbReference type="AlphaFoldDB" id="A0A379N0J6"/>
<evidence type="ECO:0000313" key="3">
    <source>
        <dbReference type="Proteomes" id="UP000254919"/>
    </source>
</evidence>
<evidence type="ECO:0008006" key="4">
    <source>
        <dbReference type="Google" id="ProtNLM"/>
    </source>
</evidence>
<dbReference type="GeneID" id="99633347"/>
<feature type="signal peptide" evidence="1">
    <location>
        <begin position="1"/>
        <end position="25"/>
    </location>
</feature>
<dbReference type="PROSITE" id="PS51318">
    <property type="entry name" value="TAT"/>
    <property type="match status" value="1"/>
</dbReference>
<dbReference type="InterPro" id="IPR036374">
    <property type="entry name" value="OxRdtase_Mopterin-bd_sf"/>
</dbReference>
<protein>
    <recommendedName>
        <fullName evidence="4">Oxidoreductase</fullName>
    </recommendedName>
</protein>
<reference evidence="2 3" key="1">
    <citation type="submission" date="2018-06" db="EMBL/GenBank/DDBJ databases">
        <authorList>
            <consortium name="Pathogen Informatics"/>
            <person name="Doyle S."/>
        </authorList>
    </citation>
    <scope>NUCLEOTIDE SEQUENCE [LARGE SCALE GENOMIC DNA]</scope>
    <source>
        <strain evidence="2 3">NCTC13291</strain>
    </source>
</reference>
<keyword evidence="1" id="KW-0732">Signal</keyword>
<name>A0A379N0J6_9PROT</name>
<dbReference type="InterPro" id="IPR006311">
    <property type="entry name" value="TAT_signal"/>
</dbReference>
<accession>A0A379N0J6</accession>
<proteinExistence type="predicted"/>
<dbReference type="Proteomes" id="UP000254919">
    <property type="component" value="Unassembled WGS sequence"/>
</dbReference>
<organism evidence="2 3">
    <name type="scientific">Roseomonas mucosa</name>
    <dbReference type="NCBI Taxonomy" id="207340"/>
    <lineage>
        <taxon>Bacteria</taxon>
        <taxon>Pseudomonadati</taxon>
        <taxon>Pseudomonadota</taxon>
        <taxon>Alphaproteobacteria</taxon>
        <taxon>Acetobacterales</taxon>
        <taxon>Roseomonadaceae</taxon>
        <taxon>Roseomonas</taxon>
    </lineage>
</organism>
<evidence type="ECO:0000256" key="1">
    <source>
        <dbReference type="SAM" id="SignalP"/>
    </source>
</evidence>
<evidence type="ECO:0000313" key="2">
    <source>
        <dbReference type="EMBL" id="SUE40731.1"/>
    </source>
</evidence>
<gene>
    <name evidence="2" type="ORF">NCTC13291_02300</name>
</gene>